<dbReference type="GO" id="GO:0004888">
    <property type="term" value="F:transmembrane signaling receptor activity"/>
    <property type="evidence" value="ECO:0007669"/>
    <property type="project" value="InterPro"/>
</dbReference>
<proteinExistence type="inferred from homology"/>
<dbReference type="Gene3D" id="1.10.287.950">
    <property type="entry name" value="Methyl-accepting chemotaxis protein"/>
    <property type="match status" value="1"/>
</dbReference>
<name>A0A370DKK9_9GAMM</name>
<accession>A0A370DKK9</accession>
<dbReference type="SMART" id="SM00283">
    <property type="entry name" value="MA"/>
    <property type="match status" value="1"/>
</dbReference>
<evidence type="ECO:0000256" key="1">
    <source>
        <dbReference type="ARBA" id="ARBA00004370"/>
    </source>
</evidence>
<keyword evidence="9" id="KW-1185">Reference proteome</keyword>
<dbReference type="InterPro" id="IPR004089">
    <property type="entry name" value="MCPsignal_dom"/>
</dbReference>
<evidence type="ECO:0000313" key="9">
    <source>
        <dbReference type="Proteomes" id="UP000254266"/>
    </source>
</evidence>
<dbReference type="InterPro" id="IPR004090">
    <property type="entry name" value="Chemotax_Me-accpt_rcpt"/>
</dbReference>
<evidence type="ECO:0000256" key="6">
    <source>
        <dbReference type="SAM" id="Phobius"/>
    </source>
</evidence>
<dbReference type="EMBL" id="QFXC01000007">
    <property type="protein sequence ID" value="RDH84686.1"/>
    <property type="molecule type" value="Genomic_DNA"/>
</dbReference>
<dbReference type="Pfam" id="PF00015">
    <property type="entry name" value="MCPsignal"/>
    <property type="match status" value="1"/>
</dbReference>
<organism evidence="8 9">
    <name type="scientific">endosymbiont of Galathealinum brachiosum</name>
    <dbReference type="NCBI Taxonomy" id="2200906"/>
    <lineage>
        <taxon>Bacteria</taxon>
        <taxon>Pseudomonadati</taxon>
        <taxon>Pseudomonadota</taxon>
        <taxon>Gammaproteobacteria</taxon>
        <taxon>sulfur-oxidizing symbionts</taxon>
    </lineage>
</organism>
<keyword evidence="6" id="KW-1133">Transmembrane helix</keyword>
<feature type="compositionally biased region" description="Polar residues" evidence="5">
    <location>
        <begin position="372"/>
        <end position="387"/>
    </location>
</feature>
<evidence type="ECO:0000313" key="8">
    <source>
        <dbReference type="EMBL" id="RDH84686.1"/>
    </source>
</evidence>
<dbReference type="PRINTS" id="PR00260">
    <property type="entry name" value="CHEMTRNSDUCR"/>
</dbReference>
<comment type="similarity">
    <text evidence="3">Belongs to the methyl-accepting chemotaxis (MCP) protein family.</text>
</comment>
<reference evidence="8 9" key="1">
    <citation type="journal article" date="2018" name="ISME J.">
        <title>Endosymbiont genomes yield clues of tubeworm success.</title>
        <authorList>
            <person name="Li Y."/>
            <person name="Liles M.R."/>
            <person name="Halanych K.M."/>
        </authorList>
    </citation>
    <scope>NUCLEOTIDE SEQUENCE [LARGE SCALE GENOMIC DNA]</scope>
    <source>
        <strain evidence="8">A1464</strain>
    </source>
</reference>
<dbReference type="AlphaFoldDB" id="A0A370DKK9"/>
<evidence type="ECO:0000256" key="5">
    <source>
        <dbReference type="SAM" id="MobiDB-lite"/>
    </source>
</evidence>
<dbReference type="GO" id="GO:0006935">
    <property type="term" value="P:chemotaxis"/>
    <property type="evidence" value="ECO:0007669"/>
    <property type="project" value="InterPro"/>
</dbReference>
<dbReference type="PANTHER" id="PTHR32089">
    <property type="entry name" value="METHYL-ACCEPTING CHEMOTAXIS PROTEIN MCPB"/>
    <property type="match status" value="1"/>
</dbReference>
<dbReference type="GO" id="GO:0007165">
    <property type="term" value="P:signal transduction"/>
    <property type="evidence" value="ECO:0007669"/>
    <property type="project" value="UniProtKB-KW"/>
</dbReference>
<feature type="region of interest" description="Disordered" evidence="5">
    <location>
        <begin position="372"/>
        <end position="396"/>
    </location>
</feature>
<keyword evidence="2 4" id="KW-0807">Transducer</keyword>
<keyword evidence="6" id="KW-0472">Membrane</keyword>
<protein>
    <recommendedName>
        <fullName evidence="7">Methyl-accepting transducer domain-containing protein</fullName>
    </recommendedName>
</protein>
<evidence type="ECO:0000259" key="7">
    <source>
        <dbReference type="PROSITE" id="PS50111"/>
    </source>
</evidence>
<feature type="transmembrane region" description="Helical" evidence="6">
    <location>
        <begin position="6"/>
        <end position="24"/>
    </location>
</feature>
<dbReference type="GO" id="GO:0016020">
    <property type="term" value="C:membrane"/>
    <property type="evidence" value="ECO:0007669"/>
    <property type="project" value="UniProtKB-SubCell"/>
</dbReference>
<keyword evidence="6" id="KW-0812">Transmembrane</keyword>
<dbReference type="Proteomes" id="UP000254266">
    <property type="component" value="Unassembled WGS sequence"/>
</dbReference>
<evidence type="ECO:0000256" key="2">
    <source>
        <dbReference type="ARBA" id="ARBA00023224"/>
    </source>
</evidence>
<dbReference type="SUPFAM" id="SSF58104">
    <property type="entry name" value="Methyl-accepting chemotaxis protein (MCP) signaling domain"/>
    <property type="match status" value="1"/>
</dbReference>
<dbReference type="PANTHER" id="PTHR32089:SF112">
    <property type="entry name" value="LYSOZYME-LIKE PROTEIN-RELATED"/>
    <property type="match status" value="1"/>
</dbReference>
<evidence type="ECO:0000256" key="3">
    <source>
        <dbReference type="ARBA" id="ARBA00029447"/>
    </source>
</evidence>
<dbReference type="PROSITE" id="PS50111">
    <property type="entry name" value="CHEMOTAXIS_TRANSDUC_2"/>
    <property type="match status" value="1"/>
</dbReference>
<sequence>MSNTKYHFITITITLLCVIALSIYPEKWLIYSALASIIAISLIAIKFNSGNTSNKKNSVIDAENEQQISKLNSLFNELHQTTREEIVTLLDENTQIQTLLHGAISGLVASFHGLENESSQQKNMVFALVDETANDSEDHHTIKGIAVEAAASIKQMIDSITQMSAQSMELVKSLNMIKDDYTQVLKLLDEMDSISSQTNLLALNAAIEAARAGDQGRGFAVVADEVRSLSQRSKSFSDQIRTQFGSTVSTIETANSQVGKMASTDMNMTMNNKDHFNDLMREIESKNEDTANQLTAISNVSELLNKHVGNAIQSLQFEDMITQLTDHINKRLIRLETLGTANTIISDSLNSHTDITTIQQLIPAIEEILSKSESQQANNSPIQQQTMDDGGDIELF</sequence>
<feature type="domain" description="Methyl-accepting transducer" evidence="7">
    <location>
        <begin position="116"/>
        <end position="302"/>
    </location>
</feature>
<comment type="subcellular location">
    <subcellularLocation>
        <location evidence="1">Membrane</location>
    </subcellularLocation>
</comment>
<feature type="transmembrane region" description="Helical" evidence="6">
    <location>
        <begin position="29"/>
        <end position="47"/>
    </location>
</feature>
<evidence type="ECO:0000256" key="4">
    <source>
        <dbReference type="PROSITE-ProRule" id="PRU00284"/>
    </source>
</evidence>
<gene>
    <name evidence="8" type="ORF">DIZ80_04255</name>
</gene>
<comment type="caution">
    <text evidence="8">The sequence shown here is derived from an EMBL/GenBank/DDBJ whole genome shotgun (WGS) entry which is preliminary data.</text>
</comment>